<proteinExistence type="inferred from homology"/>
<accession>A0A804UJ27</accession>
<dbReference type="Proteomes" id="UP000007305">
    <property type="component" value="Chromosome 9"/>
</dbReference>
<organism evidence="9 10">
    <name type="scientific">Zea mays</name>
    <name type="common">Maize</name>
    <dbReference type="NCBI Taxonomy" id="4577"/>
    <lineage>
        <taxon>Eukaryota</taxon>
        <taxon>Viridiplantae</taxon>
        <taxon>Streptophyta</taxon>
        <taxon>Embryophyta</taxon>
        <taxon>Tracheophyta</taxon>
        <taxon>Spermatophyta</taxon>
        <taxon>Magnoliopsida</taxon>
        <taxon>Liliopsida</taxon>
        <taxon>Poales</taxon>
        <taxon>Poaceae</taxon>
        <taxon>PACMAD clade</taxon>
        <taxon>Panicoideae</taxon>
        <taxon>Andropogonodae</taxon>
        <taxon>Andropogoneae</taxon>
        <taxon>Tripsacinae</taxon>
        <taxon>Zea</taxon>
    </lineage>
</organism>
<dbReference type="FunFam" id="1.10.287.260:FF:000001">
    <property type="entry name" value="DNA-directed RNA polymerase"/>
    <property type="match status" value="1"/>
</dbReference>
<evidence type="ECO:0000256" key="2">
    <source>
        <dbReference type="ARBA" id="ARBA00012418"/>
    </source>
</evidence>
<keyword evidence="5" id="KW-0548">Nucleotidyltransferase</keyword>
<dbReference type="SUPFAM" id="SSF56672">
    <property type="entry name" value="DNA/RNA polymerases"/>
    <property type="match status" value="1"/>
</dbReference>
<dbReference type="PANTHER" id="PTHR10102">
    <property type="entry name" value="DNA-DIRECTED RNA POLYMERASE, MITOCHONDRIAL"/>
    <property type="match status" value="1"/>
</dbReference>
<keyword evidence="10" id="KW-1185">Reference proteome</keyword>
<reference evidence="9" key="3">
    <citation type="submission" date="2021-05" db="UniProtKB">
        <authorList>
            <consortium name="EnsemblPlants"/>
        </authorList>
    </citation>
    <scope>IDENTIFICATION</scope>
    <source>
        <strain evidence="9">cv. B73</strain>
    </source>
</reference>
<comment type="similarity">
    <text evidence="1">Belongs to the phage and mitochondrial RNA polymerase family.</text>
</comment>
<dbReference type="InterPro" id="IPR002092">
    <property type="entry name" value="DNA-dir_Rpol_phage-type"/>
</dbReference>
<evidence type="ECO:0000313" key="10">
    <source>
        <dbReference type="Proteomes" id="UP000007305"/>
    </source>
</evidence>
<evidence type="ECO:0000256" key="5">
    <source>
        <dbReference type="ARBA" id="ARBA00022695"/>
    </source>
</evidence>
<dbReference type="Gene3D" id="1.10.287.260">
    <property type="match status" value="1"/>
</dbReference>
<dbReference type="GO" id="GO:0003899">
    <property type="term" value="F:DNA-directed RNA polymerase activity"/>
    <property type="evidence" value="ECO:0007669"/>
    <property type="project" value="UniProtKB-EC"/>
</dbReference>
<sequence length="182" mass="20189">MAVPNYTYLKLKMPGPNRVITVGPTYKHAFECDVECVECAEALAESEALIADLESLSKEALDILGSTKWRVNRRVHDVVETIWSQGGGIAGLVDKANISLPERLESEDPDEMQKWKWSLKKAKKTNRELHAERCDNELKLSDGSCNGLQHYAALGRDYMGAVAVNLVPGEKPADIYSEIASR</sequence>
<keyword evidence="6" id="KW-0804">Transcription</keyword>
<dbReference type="GO" id="GO:0006351">
    <property type="term" value="P:DNA-templated transcription"/>
    <property type="evidence" value="ECO:0007669"/>
    <property type="project" value="InterPro"/>
</dbReference>
<feature type="domain" description="DNA-directed RNA polymerase C-terminal" evidence="8">
    <location>
        <begin position="141"/>
        <end position="181"/>
    </location>
</feature>
<dbReference type="GO" id="GO:0000428">
    <property type="term" value="C:DNA-directed RNA polymerase complex"/>
    <property type="evidence" value="ECO:0007669"/>
    <property type="project" value="UniProtKB-KW"/>
</dbReference>
<dbReference type="AlphaFoldDB" id="A0A804UJ27"/>
<dbReference type="InParanoid" id="A0A804UJ27"/>
<reference evidence="10" key="1">
    <citation type="journal article" date="2009" name="Science">
        <title>The B73 maize genome: complexity, diversity, and dynamics.</title>
        <authorList>
            <person name="Schnable P.S."/>
            <person name="Ware D."/>
            <person name="Fulton R.S."/>
            <person name="Stein J.C."/>
            <person name="Wei F."/>
            <person name="Pasternak S."/>
            <person name="Liang C."/>
            <person name="Zhang J."/>
            <person name="Fulton L."/>
            <person name="Graves T.A."/>
            <person name="Minx P."/>
            <person name="Reily A.D."/>
            <person name="Courtney L."/>
            <person name="Kruchowski S.S."/>
            <person name="Tomlinson C."/>
            <person name="Strong C."/>
            <person name="Delehaunty K."/>
            <person name="Fronick C."/>
            <person name="Courtney B."/>
            <person name="Rock S.M."/>
            <person name="Belter E."/>
            <person name="Du F."/>
            <person name="Kim K."/>
            <person name="Abbott R.M."/>
            <person name="Cotton M."/>
            <person name="Levy A."/>
            <person name="Marchetto P."/>
            <person name="Ochoa K."/>
            <person name="Jackson S.M."/>
            <person name="Gillam B."/>
            <person name="Chen W."/>
            <person name="Yan L."/>
            <person name="Higginbotham J."/>
            <person name="Cardenas M."/>
            <person name="Waligorski J."/>
            <person name="Applebaum E."/>
            <person name="Phelps L."/>
            <person name="Falcone J."/>
            <person name="Kanchi K."/>
            <person name="Thane T."/>
            <person name="Scimone A."/>
            <person name="Thane N."/>
            <person name="Henke J."/>
            <person name="Wang T."/>
            <person name="Ruppert J."/>
            <person name="Shah N."/>
            <person name="Rotter K."/>
            <person name="Hodges J."/>
            <person name="Ingenthron E."/>
            <person name="Cordes M."/>
            <person name="Kohlberg S."/>
            <person name="Sgro J."/>
            <person name="Delgado B."/>
            <person name="Mead K."/>
            <person name="Chinwalla A."/>
            <person name="Leonard S."/>
            <person name="Crouse K."/>
            <person name="Collura K."/>
            <person name="Kudrna D."/>
            <person name="Currie J."/>
            <person name="He R."/>
            <person name="Angelova A."/>
            <person name="Rajasekar S."/>
            <person name="Mueller T."/>
            <person name="Lomeli R."/>
            <person name="Scara G."/>
            <person name="Ko A."/>
            <person name="Delaney K."/>
            <person name="Wissotski M."/>
            <person name="Lopez G."/>
            <person name="Campos D."/>
            <person name="Braidotti M."/>
            <person name="Ashley E."/>
            <person name="Golser W."/>
            <person name="Kim H."/>
            <person name="Lee S."/>
            <person name="Lin J."/>
            <person name="Dujmic Z."/>
            <person name="Kim W."/>
            <person name="Talag J."/>
            <person name="Zuccolo A."/>
            <person name="Fan C."/>
            <person name="Sebastian A."/>
            <person name="Kramer M."/>
            <person name="Spiegel L."/>
            <person name="Nascimento L."/>
            <person name="Zutavern T."/>
            <person name="Miller B."/>
            <person name="Ambroise C."/>
            <person name="Muller S."/>
            <person name="Spooner W."/>
            <person name="Narechania A."/>
            <person name="Ren L."/>
            <person name="Wei S."/>
            <person name="Kumari S."/>
            <person name="Faga B."/>
            <person name="Levy M.J."/>
            <person name="McMahan L."/>
            <person name="Van Buren P."/>
            <person name="Vaughn M.W."/>
            <person name="Ying K."/>
            <person name="Yeh C.-T."/>
            <person name="Emrich S.J."/>
            <person name="Jia Y."/>
            <person name="Kalyanaraman A."/>
            <person name="Hsia A.-P."/>
            <person name="Barbazuk W.B."/>
            <person name="Baucom R.S."/>
            <person name="Brutnell T.P."/>
            <person name="Carpita N.C."/>
            <person name="Chaparro C."/>
            <person name="Chia J.-M."/>
            <person name="Deragon J.-M."/>
            <person name="Estill J.C."/>
            <person name="Fu Y."/>
            <person name="Jeddeloh J.A."/>
            <person name="Han Y."/>
            <person name="Lee H."/>
            <person name="Li P."/>
            <person name="Lisch D.R."/>
            <person name="Liu S."/>
            <person name="Liu Z."/>
            <person name="Nagel D.H."/>
            <person name="McCann M.C."/>
            <person name="SanMiguel P."/>
            <person name="Myers A.M."/>
            <person name="Nettleton D."/>
            <person name="Nguyen J."/>
            <person name="Penning B.W."/>
            <person name="Ponnala L."/>
            <person name="Schneider K.L."/>
            <person name="Schwartz D.C."/>
            <person name="Sharma A."/>
            <person name="Soderlund C."/>
            <person name="Springer N.M."/>
            <person name="Sun Q."/>
            <person name="Wang H."/>
            <person name="Waterman M."/>
            <person name="Westerman R."/>
            <person name="Wolfgruber T.K."/>
            <person name="Yang L."/>
            <person name="Yu Y."/>
            <person name="Zhang L."/>
            <person name="Zhou S."/>
            <person name="Zhu Q."/>
            <person name="Bennetzen J.L."/>
            <person name="Dawe R.K."/>
            <person name="Jiang J."/>
            <person name="Jiang N."/>
            <person name="Presting G.G."/>
            <person name="Wessler S.R."/>
            <person name="Aluru S."/>
            <person name="Martienssen R.A."/>
            <person name="Clifton S.W."/>
            <person name="McCombie W.R."/>
            <person name="Wing R.A."/>
            <person name="Wilson R.K."/>
        </authorList>
    </citation>
    <scope>NUCLEOTIDE SEQUENCE [LARGE SCALE GENOMIC DNA]</scope>
    <source>
        <strain evidence="10">cv. B73</strain>
    </source>
</reference>
<evidence type="ECO:0000313" key="9">
    <source>
        <dbReference type="EnsemblPlants" id="Zm00001eb379400_P001"/>
    </source>
</evidence>
<evidence type="ECO:0000259" key="8">
    <source>
        <dbReference type="Pfam" id="PF00940"/>
    </source>
</evidence>
<comment type="catalytic activity">
    <reaction evidence="7">
        <text>RNA(n) + a ribonucleoside 5'-triphosphate = RNA(n+1) + diphosphate</text>
        <dbReference type="Rhea" id="RHEA:21248"/>
        <dbReference type="Rhea" id="RHEA-COMP:14527"/>
        <dbReference type="Rhea" id="RHEA-COMP:17342"/>
        <dbReference type="ChEBI" id="CHEBI:33019"/>
        <dbReference type="ChEBI" id="CHEBI:61557"/>
        <dbReference type="ChEBI" id="CHEBI:140395"/>
        <dbReference type="EC" id="2.7.7.6"/>
    </reaction>
</comment>
<dbReference type="Gramene" id="Zm00001eb379400_T001">
    <property type="protein sequence ID" value="Zm00001eb379400_P001"/>
    <property type="gene ID" value="Zm00001eb379400"/>
</dbReference>
<dbReference type="Pfam" id="PF00940">
    <property type="entry name" value="RNA_pol"/>
    <property type="match status" value="1"/>
</dbReference>
<dbReference type="EnsemblPlants" id="Zm00001eb379400_T001">
    <property type="protein sequence ID" value="Zm00001eb379400_P001"/>
    <property type="gene ID" value="Zm00001eb379400"/>
</dbReference>
<evidence type="ECO:0000256" key="4">
    <source>
        <dbReference type="ARBA" id="ARBA00022679"/>
    </source>
</evidence>
<protein>
    <recommendedName>
        <fullName evidence="2">DNA-directed RNA polymerase</fullName>
        <ecNumber evidence="2">2.7.7.6</ecNumber>
    </recommendedName>
</protein>
<name>A0A804UJ27_MAIZE</name>
<dbReference type="InterPro" id="IPR024075">
    <property type="entry name" value="DNA-dir_RNA_pol_helix_hairp_sf"/>
</dbReference>
<dbReference type="InterPro" id="IPR043502">
    <property type="entry name" value="DNA/RNA_pol_sf"/>
</dbReference>
<evidence type="ECO:0000256" key="7">
    <source>
        <dbReference type="ARBA" id="ARBA00048552"/>
    </source>
</evidence>
<keyword evidence="4" id="KW-0808">Transferase</keyword>
<dbReference type="PANTHER" id="PTHR10102:SF1">
    <property type="entry name" value="DNA-DIRECTED RNA POLYMERASE 3, CHLOROPLASTIC"/>
    <property type="match status" value="1"/>
</dbReference>
<dbReference type="EC" id="2.7.7.6" evidence="2"/>
<evidence type="ECO:0000256" key="1">
    <source>
        <dbReference type="ARBA" id="ARBA00009493"/>
    </source>
</evidence>
<keyword evidence="3" id="KW-0240">DNA-directed RNA polymerase</keyword>
<dbReference type="InterPro" id="IPR046950">
    <property type="entry name" value="DNA-dir_Rpol_C_phage-type"/>
</dbReference>
<dbReference type="GO" id="GO:0003677">
    <property type="term" value="F:DNA binding"/>
    <property type="evidence" value="ECO:0007669"/>
    <property type="project" value="InterPro"/>
</dbReference>
<reference evidence="9" key="2">
    <citation type="submission" date="2019-07" db="EMBL/GenBank/DDBJ databases">
        <authorList>
            <person name="Seetharam A."/>
            <person name="Woodhouse M."/>
            <person name="Cannon E."/>
        </authorList>
    </citation>
    <scope>NUCLEOTIDE SEQUENCE [LARGE SCALE GENOMIC DNA]</scope>
    <source>
        <strain evidence="9">cv. B73</strain>
    </source>
</reference>
<evidence type="ECO:0000256" key="3">
    <source>
        <dbReference type="ARBA" id="ARBA00022478"/>
    </source>
</evidence>
<evidence type="ECO:0000256" key="6">
    <source>
        <dbReference type="ARBA" id="ARBA00023163"/>
    </source>
</evidence>